<dbReference type="EMBL" id="CP141531">
    <property type="protein sequence ID" value="WRO07061.1"/>
    <property type="molecule type" value="Genomic_DNA"/>
</dbReference>
<reference evidence="5" key="1">
    <citation type="submission" date="2023-12" db="EMBL/GenBank/DDBJ databases">
        <title>Isolation of organohalide respiring bacteria Dehalococcoides mccartyi strain GPTCE1 in groundwater collected near a chemical plant in Suzhou, China.</title>
        <authorList>
            <person name="Liu G."/>
        </authorList>
    </citation>
    <scope>NUCLEOTIDE SEQUENCE</scope>
    <source>
        <strain evidence="5">GPTCE1</strain>
    </source>
</reference>
<keyword evidence="5" id="KW-0378">Hydrolase</keyword>
<dbReference type="InterPro" id="IPR044946">
    <property type="entry name" value="Restrct_endonuc_typeI_TRD_sf"/>
</dbReference>
<dbReference type="InterPro" id="IPR052021">
    <property type="entry name" value="Type-I_RS_S_subunit"/>
</dbReference>
<comment type="similarity">
    <text evidence="1">Belongs to the type-I restriction system S methylase family.</text>
</comment>
<dbReference type="RefSeq" id="WP_324664604.1">
    <property type="nucleotide sequence ID" value="NZ_CP141531.1"/>
</dbReference>
<name>A0AB38Z8Y1_9CHLR</name>
<keyword evidence="5" id="KW-0255">Endonuclease</keyword>
<dbReference type="GO" id="GO:0003677">
    <property type="term" value="F:DNA binding"/>
    <property type="evidence" value="ECO:0007669"/>
    <property type="project" value="UniProtKB-KW"/>
</dbReference>
<dbReference type="GO" id="GO:0016787">
    <property type="term" value="F:hydrolase activity"/>
    <property type="evidence" value="ECO:0007669"/>
    <property type="project" value="UniProtKB-KW"/>
</dbReference>
<evidence type="ECO:0000256" key="2">
    <source>
        <dbReference type="ARBA" id="ARBA00022747"/>
    </source>
</evidence>
<evidence type="ECO:0000256" key="3">
    <source>
        <dbReference type="ARBA" id="ARBA00023125"/>
    </source>
</evidence>
<dbReference type="GO" id="GO:0009307">
    <property type="term" value="P:DNA restriction-modification system"/>
    <property type="evidence" value="ECO:0007669"/>
    <property type="project" value="UniProtKB-KW"/>
</dbReference>
<dbReference type="EC" id="3.1.21.-" evidence="5"/>
<sequence length="379" mass="42261">MSEWKECTLGDYAKVLGGYAFKSGDFGASGDFPVIKIKNVASGLLDMAGCQFISSDVANNAVRFRAKRGDILIAMTGSHIHQPSSMVGKVTRYSTDEIAYINQRVGKVYSMNSDELDEDFLFYFLKWDETTYGLALSAGGSANQANISAGQIEGLQILLPSVDEQRLVSEVLLSIDDKITLLSNQNATLEALAKTHYQQWFVIDAAEPNGTLGEILVENEKSKIQVGEARNQSGDYPFFTSGVAILRYKDFLVDGRNIYLNTGGVADVKYLIGKAAYSTDTWSINADIFTDYVYMLLSGMVEEINNNYFMGTALQHLQKPKMRAMPIYIPSDEEILEFNDIVCPLFDKRESNKRQIYTLQKLRDTLLPKLISGEVRVKQ</sequence>
<gene>
    <name evidence="5" type="ORF">VLL09_06635</name>
</gene>
<accession>A0AB38Z8Y1</accession>
<protein>
    <submittedName>
        <fullName evidence="5">Restriction endonuclease subunit S</fullName>
        <ecNumber evidence="5">3.1.21.-</ecNumber>
    </submittedName>
</protein>
<dbReference type="Gene3D" id="3.90.220.20">
    <property type="entry name" value="DNA methylase specificity domains"/>
    <property type="match status" value="2"/>
</dbReference>
<keyword evidence="2" id="KW-0680">Restriction system</keyword>
<feature type="domain" description="Type I restriction modification DNA specificity" evidence="4">
    <location>
        <begin position="1"/>
        <end position="190"/>
    </location>
</feature>
<organism evidence="5 6">
    <name type="scientific">Dehalococcoides mccartyi</name>
    <dbReference type="NCBI Taxonomy" id="61435"/>
    <lineage>
        <taxon>Bacteria</taxon>
        <taxon>Bacillati</taxon>
        <taxon>Chloroflexota</taxon>
        <taxon>Dehalococcoidia</taxon>
        <taxon>Dehalococcoidales</taxon>
        <taxon>Dehalococcoidaceae</taxon>
        <taxon>Dehalococcoides</taxon>
    </lineage>
</organism>
<keyword evidence="3" id="KW-0238">DNA-binding</keyword>
<dbReference type="GO" id="GO:0004519">
    <property type="term" value="F:endonuclease activity"/>
    <property type="evidence" value="ECO:0007669"/>
    <property type="project" value="UniProtKB-KW"/>
</dbReference>
<keyword evidence="5" id="KW-0540">Nuclease</keyword>
<dbReference type="InterPro" id="IPR000055">
    <property type="entry name" value="Restrct_endonuc_typeI_TRD"/>
</dbReference>
<dbReference type="PANTHER" id="PTHR30408:SF13">
    <property type="entry name" value="TYPE I RESTRICTION ENZYME HINDI SPECIFICITY SUBUNIT"/>
    <property type="match status" value="1"/>
</dbReference>
<proteinExistence type="inferred from homology"/>
<dbReference type="Pfam" id="PF01420">
    <property type="entry name" value="Methylase_S"/>
    <property type="match status" value="2"/>
</dbReference>
<dbReference type="Gene3D" id="1.10.287.1120">
    <property type="entry name" value="Bipartite methylase S protein"/>
    <property type="match status" value="1"/>
</dbReference>
<evidence type="ECO:0000259" key="4">
    <source>
        <dbReference type="Pfam" id="PF01420"/>
    </source>
</evidence>
<evidence type="ECO:0000313" key="6">
    <source>
        <dbReference type="Proteomes" id="UP001327986"/>
    </source>
</evidence>
<dbReference type="PANTHER" id="PTHR30408">
    <property type="entry name" value="TYPE-1 RESTRICTION ENZYME ECOKI SPECIFICITY PROTEIN"/>
    <property type="match status" value="1"/>
</dbReference>
<dbReference type="CDD" id="cd17278">
    <property type="entry name" value="RMtype1_S_LdeBORF1052P-TRD2-CR2"/>
    <property type="match status" value="1"/>
</dbReference>
<feature type="domain" description="Type I restriction modification DNA specificity" evidence="4">
    <location>
        <begin position="212"/>
        <end position="337"/>
    </location>
</feature>
<evidence type="ECO:0000256" key="1">
    <source>
        <dbReference type="ARBA" id="ARBA00010923"/>
    </source>
</evidence>
<evidence type="ECO:0000313" key="5">
    <source>
        <dbReference type="EMBL" id="WRO07061.1"/>
    </source>
</evidence>
<dbReference type="REBASE" id="792549">
    <property type="entry name" value="S.Dmc1ORF6640P"/>
</dbReference>
<dbReference type="SUPFAM" id="SSF116734">
    <property type="entry name" value="DNA methylase specificity domain"/>
    <property type="match status" value="2"/>
</dbReference>
<dbReference type="Proteomes" id="UP001327986">
    <property type="component" value="Chromosome"/>
</dbReference>
<dbReference type="AlphaFoldDB" id="A0AB38Z8Y1"/>